<reference evidence="1" key="1">
    <citation type="submission" date="2016-10" db="EMBL/GenBank/DDBJ databases">
        <authorList>
            <person name="de Groot N.N."/>
        </authorList>
    </citation>
    <scope>NUCLEOTIDE SEQUENCE</scope>
</reference>
<protein>
    <submittedName>
        <fullName evidence="1">Uncharacterized protein</fullName>
    </submittedName>
</protein>
<gene>
    <name evidence="1" type="ORF">MNB_SV-9-1031</name>
</gene>
<name>A0A1W1BFM9_9ZZZZ</name>
<dbReference type="AlphaFoldDB" id="A0A1W1BFM9"/>
<accession>A0A1W1BFM9</accession>
<dbReference type="PROSITE" id="PS51257">
    <property type="entry name" value="PROKAR_LIPOPROTEIN"/>
    <property type="match status" value="1"/>
</dbReference>
<sequence>MKQLLILILFMITGCSQDMNLKIKEPTNSSFNYVWGEVASDPLTKLPYNSVSFSDLFSWKRNIILDDAIRTLNDNRDILEPFNKLAHPNGICLKGSWNITKENPYSGYFKNSSKGLIIARASTALSNTKSTDLRAFGLAGKIFASTNPNENTTKANFFVIDDLGGTNAKHYTDVEMTNEPSVTTTSAIVKNLLYAIKVAKAFATADKNSGIRQLYEISELGESSKTNIKTPKWIKIQAKKGQTVDAIDFRDELKVNEKPLIFNISVADKEINGTKDWMDIGFISFDKSVVSNSCDHRLHFHHPKYRD</sequence>
<proteinExistence type="predicted"/>
<dbReference type="EMBL" id="FPHG01000016">
    <property type="protein sequence ID" value="SFV52289.1"/>
    <property type="molecule type" value="Genomic_DNA"/>
</dbReference>
<evidence type="ECO:0000313" key="1">
    <source>
        <dbReference type="EMBL" id="SFV52289.1"/>
    </source>
</evidence>
<organism evidence="1">
    <name type="scientific">hydrothermal vent metagenome</name>
    <dbReference type="NCBI Taxonomy" id="652676"/>
    <lineage>
        <taxon>unclassified sequences</taxon>
        <taxon>metagenomes</taxon>
        <taxon>ecological metagenomes</taxon>
    </lineage>
</organism>